<evidence type="ECO:0000256" key="1">
    <source>
        <dbReference type="SAM" id="MobiDB-lite"/>
    </source>
</evidence>
<accession>A0A398CFE7</accession>
<evidence type="ECO:0000313" key="4">
    <source>
        <dbReference type="EMBL" id="RID98396.1"/>
    </source>
</evidence>
<reference evidence="4 5" key="1">
    <citation type="submission" date="2018-09" db="EMBL/GenBank/DDBJ databases">
        <title>Draft genome of Simplicispira sp. NY-02.</title>
        <authorList>
            <person name="Im W.T."/>
        </authorList>
    </citation>
    <scope>NUCLEOTIDE SEQUENCE [LARGE SCALE GENOMIC DNA]</scope>
    <source>
        <strain evidence="4 5">NY-02</strain>
    </source>
</reference>
<evidence type="ECO:0000256" key="2">
    <source>
        <dbReference type="SAM" id="Phobius"/>
    </source>
</evidence>
<dbReference type="Gene3D" id="3.30.70.1070">
    <property type="entry name" value="Sporulation related repeat"/>
    <property type="match status" value="1"/>
</dbReference>
<name>A0A398CFE7_9BURK</name>
<keyword evidence="5" id="KW-1185">Reference proteome</keyword>
<organism evidence="4 5">
    <name type="scientific">Simplicispira hankyongi</name>
    <dbReference type="NCBI Taxonomy" id="2315688"/>
    <lineage>
        <taxon>Bacteria</taxon>
        <taxon>Pseudomonadati</taxon>
        <taxon>Pseudomonadota</taxon>
        <taxon>Betaproteobacteria</taxon>
        <taxon>Burkholderiales</taxon>
        <taxon>Comamonadaceae</taxon>
        <taxon>Simplicispira</taxon>
    </lineage>
</organism>
<protein>
    <submittedName>
        <fullName evidence="4">SPOR domain-containing protein</fullName>
    </submittedName>
</protein>
<keyword evidence="2" id="KW-0812">Transmembrane</keyword>
<feature type="transmembrane region" description="Helical" evidence="2">
    <location>
        <begin position="162"/>
        <end position="183"/>
    </location>
</feature>
<dbReference type="OrthoDB" id="8912395at2"/>
<feature type="transmembrane region" description="Helical" evidence="2">
    <location>
        <begin position="71"/>
        <end position="93"/>
    </location>
</feature>
<dbReference type="GO" id="GO:0042834">
    <property type="term" value="F:peptidoglycan binding"/>
    <property type="evidence" value="ECO:0007669"/>
    <property type="project" value="InterPro"/>
</dbReference>
<keyword evidence="2" id="KW-1133">Transmembrane helix</keyword>
<feature type="compositionally biased region" description="Low complexity" evidence="1">
    <location>
        <begin position="289"/>
        <end position="308"/>
    </location>
</feature>
<evidence type="ECO:0000259" key="3">
    <source>
        <dbReference type="PROSITE" id="PS51724"/>
    </source>
</evidence>
<dbReference type="PROSITE" id="PS51724">
    <property type="entry name" value="SPOR"/>
    <property type="match status" value="1"/>
</dbReference>
<keyword evidence="2" id="KW-0472">Membrane</keyword>
<feature type="compositionally biased region" description="Low complexity" evidence="1">
    <location>
        <begin position="257"/>
        <end position="267"/>
    </location>
</feature>
<dbReference type="EMBL" id="QXJC01000003">
    <property type="protein sequence ID" value="RID98396.1"/>
    <property type="molecule type" value="Genomic_DNA"/>
</dbReference>
<feature type="transmembrane region" description="Helical" evidence="2">
    <location>
        <begin position="105"/>
        <end position="127"/>
    </location>
</feature>
<sequence length="431" mass="44689">MPECRMPTPDVRPQAASDSAMDALYRAALGPVQLPRYLALFERFDRAGRAPAGWNLASSLATLNWMLLHHLWSAALVYVALVEGLALLVFGVGRPLLHWPEQIEWGLFAAFAMFAIALPGLFGDALLHHEIRKRIAHALVAAHTMPEAHSLLARQASSWRRLAWIATANVLLFAAIALTWALVPAGSGSASSTAVRQVATGAVQTTAPVLPSALKASATANPALPAASPASEARPIAEMAEAAVPGKDLAPPPPPLLAQHNAHSQAPAAPPQTPASTQAAPILPPKALPTPTHAAPAAPAPKATGLPASPASGKRSAQPAAATSTSAAKVAATTSPSAAAPKPAASTPSPVGSAPGYYLNVGLFAEEANARRTQAKLLNANLPAFRQTFATQNGERTRVRVGPFATPAKAQKAAAQIRSMQLDAVMYRQRG</sequence>
<comment type="caution">
    <text evidence="4">The sequence shown here is derived from an EMBL/GenBank/DDBJ whole genome shotgun (WGS) entry which is preliminary data.</text>
</comment>
<feature type="compositionally biased region" description="Low complexity" evidence="1">
    <location>
        <begin position="319"/>
        <end position="328"/>
    </location>
</feature>
<dbReference type="AlphaFoldDB" id="A0A398CFE7"/>
<feature type="region of interest" description="Disordered" evidence="1">
    <location>
        <begin position="245"/>
        <end position="328"/>
    </location>
</feature>
<proteinExistence type="predicted"/>
<dbReference type="InterPro" id="IPR007730">
    <property type="entry name" value="SPOR-like_dom"/>
</dbReference>
<dbReference type="Proteomes" id="UP000266302">
    <property type="component" value="Unassembled WGS sequence"/>
</dbReference>
<feature type="domain" description="SPOR" evidence="3">
    <location>
        <begin position="351"/>
        <end position="430"/>
    </location>
</feature>
<dbReference type="InterPro" id="IPR036680">
    <property type="entry name" value="SPOR-like_sf"/>
</dbReference>
<dbReference type="SUPFAM" id="SSF110997">
    <property type="entry name" value="Sporulation related repeat"/>
    <property type="match status" value="1"/>
</dbReference>
<dbReference type="Pfam" id="PF05036">
    <property type="entry name" value="SPOR"/>
    <property type="match status" value="1"/>
</dbReference>
<gene>
    <name evidence="4" type="ORF">D3F03_09150</name>
</gene>
<evidence type="ECO:0000313" key="5">
    <source>
        <dbReference type="Proteomes" id="UP000266302"/>
    </source>
</evidence>